<dbReference type="CDD" id="cd00082">
    <property type="entry name" value="HisKA"/>
    <property type="match status" value="1"/>
</dbReference>
<keyword evidence="7" id="KW-1185">Reference proteome</keyword>
<dbReference type="InterPro" id="IPR004358">
    <property type="entry name" value="Sig_transdc_His_kin-like_C"/>
</dbReference>
<dbReference type="InterPro" id="IPR015943">
    <property type="entry name" value="WD40/YVTN_repeat-like_dom_sf"/>
</dbReference>
<dbReference type="OrthoDB" id="9809670at2"/>
<dbReference type="InterPro" id="IPR011110">
    <property type="entry name" value="Reg_prop"/>
</dbReference>
<dbReference type="Pfam" id="PF00512">
    <property type="entry name" value="HisKA"/>
    <property type="match status" value="1"/>
</dbReference>
<dbReference type="PRINTS" id="PR00344">
    <property type="entry name" value="BCTRLSENSOR"/>
</dbReference>
<dbReference type="PROSITE" id="PS50109">
    <property type="entry name" value="HIS_KIN"/>
    <property type="match status" value="1"/>
</dbReference>
<evidence type="ECO:0000259" key="5">
    <source>
        <dbReference type="PROSITE" id="PS50109"/>
    </source>
</evidence>
<evidence type="ECO:0000256" key="3">
    <source>
        <dbReference type="ARBA" id="ARBA00022553"/>
    </source>
</evidence>
<dbReference type="InterPro" id="IPR005467">
    <property type="entry name" value="His_kinase_dom"/>
</dbReference>
<dbReference type="Proteomes" id="UP000233535">
    <property type="component" value="Unassembled WGS sequence"/>
</dbReference>
<dbReference type="AlphaFoldDB" id="A0A2N3HVL8"/>
<evidence type="ECO:0000313" key="6">
    <source>
        <dbReference type="EMBL" id="PKQ62078.1"/>
    </source>
</evidence>
<evidence type="ECO:0000256" key="1">
    <source>
        <dbReference type="ARBA" id="ARBA00000085"/>
    </source>
</evidence>
<comment type="caution">
    <text evidence="6">The sequence shown here is derived from an EMBL/GenBank/DDBJ whole genome shotgun (WGS) entry which is preliminary data.</text>
</comment>
<dbReference type="PANTHER" id="PTHR43547:SF2">
    <property type="entry name" value="HYBRID SIGNAL TRANSDUCTION HISTIDINE KINASE C"/>
    <property type="match status" value="1"/>
</dbReference>
<dbReference type="RefSeq" id="WP_101262108.1">
    <property type="nucleotide sequence ID" value="NZ_MVDD01000010.1"/>
</dbReference>
<evidence type="ECO:0000256" key="4">
    <source>
        <dbReference type="SAM" id="Phobius"/>
    </source>
</evidence>
<comment type="catalytic activity">
    <reaction evidence="1">
        <text>ATP + protein L-histidine = ADP + protein N-phospho-L-histidine.</text>
        <dbReference type="EC" id="2.7.13.3"/>
    </reaction>
</comment>
<dbReference type="SUPFAM" id="SSF47384">
    <property type="entry name" value="Homodimeric domain of signal transducing histidine kinase"/>
    <property type="match status" value="1"/>
</dbReference>
<dbReference type="SUPFAM" id="SSF63829">
    <property type="entry name" value="Calcium-dependent phosphotriesterase"/>
    <property type="match status" value="1"/>
</dbReference>
<dbReference type="EC" id="2.7.13.3" evidence="2"/>
<dbReference type="Gene3D" id="2.130.10.10">
    <property type="entry name" value="YVTN repeat-like/Quinoprotein amine dehydrogenase"/>
    <property type="match status" value="2"/>
</dbReference>
<dbReference type="InterPro" id="IPR036890">
    <property type="entry name" value="HATPase_C_sf"/>
</dbReference>
<organism evidence="6 7">
    <name type="scientific">Labilibaculum filiforme</name>
    <dbReference type="NCBI Taxonomy" id="1940526"/>
    <lineage>
        <taxon>Bacteria</taxon>
        <taxon>Pseudomonadati</taxon>
        <taxon>Bacteroidota</taxon>
        <taxon>Bacteroidia</taxon>
        <taxon>Marinilabiliales</taxon>
        <taxon>Marinifilaceae</taxon>
        <taxon>Labilibaculum</taxon>
    </lineage>
</organism>
<sequence>MIKIYPLSAYVFLILLMISNSFSSEAQRTNFRIYQYNKENKLNEELVKSTQQDSLGTFYFATDDGVLALQNDNFTPLALPEGKSTYFKELFKRRNGDLLAVSDDAIYEINSSLKKAEMKVFIECNTDTLTPKYPKHLFEDQKNDLWISDYIHLYRYQGGAVEKYSMDVKNQSSSYARSFQFLECDNGNLIVISQKGWFYKFDAQKNVFKELKFNLDLIVHSFFKIGANEFLVGTSQGVVKITFDTQGKVIQKDVIIPNIVASCFQRISASKIMIGTWFQGLLELDMADKNSVSNVGGFPYLTINDIFLGDYGKYWVSTNSGAVVLEEKFFSYEFNSSNAEYITSISLAASGEVNFSGQNNVYRPTKQGDIESLDFPFEGTLTVFKNKYDLTLLGTEQGILSIFKGENLLFNISLCEAAITSILIFSEEVAWIVGNKDLFKVNLVTGEVKSYLDSFQGLHIVQDICLDSKQNLYIGGEFTHSYLFKYDSVKDEIINISKPLSFPISEDFWVIDFEMVKDVLYMGTSEGLLKYTENLVERVDLGELTTNEFNSVAIDNQNSIWLTTSNGVVRKRKEDISLFTLDQGLPSKTFINRSLLVDSNNYLWVGTSNGIAFAPISDSILPTPIPLVYMADKDRELVYQNSTVPMEAKSMLLLDVTASIYPQKQNKFQFCTVQGTEEKAEWKELTAKNQILLSGLKAGKYKICIRGKHEGNYSWSEHRIIKLSVKQVWYLRWYTILGELLLVLFLIYLTNEYSKKRTKKNLLALEKLVSDRTFQLQNVNQSLSTANIAKDKFLSIIAHDLRNPFNAIRGFSSILLNDSDILSEEEKNELIETIYRSSDDTYKLLESLLEWANVQKGNFKLNAEEFDLKLLLEKNLGVHKSLGSLKELEVFGNFESAVVLADKAMIDTVIRNIMSNAIKFSFPGQTITLSATILKDKVVVEIKDQGVGMTDKQLKQLFKFDKVFTSEGTANETGTGFGLMLSKEFVELNGGEIWAESEKDKGTSFFFSIPKIK</sequence>
<reference evidence="6 7" key="1">
    <citation type="journal article" date="2017" name="Front. Microbiol.">
        <title>Labilibaculum manganireducens gen. nov., sp. nov. and Labilibaculum filiforme sp. nov., Novel Bacteroidetes Isolated from Subsurface Sediments of the Baltic Sea.</title>
        <authorList>
            <person name="Vandieken V."/>
            <person name="Marshall I.P."/>
            <person name="Niemann H."/>
            <person name="Engelen B."/>
            <person name="Cypionka H."/>
        </authorList>
    </citation>
    <scope>NUCLEOTIDE SEQUENCE [LARGE SCALE GENOMIC DNA]</scope>
    <source>
        <strain evidence="6 7">59.16B</strain>
    </source>
</reference>
<dbReference type="PANTHER" id="PTHR43547">
    <property type="entry name" value="TWO-COMPONENT HISTIDINE KINASE"/>
    <property type="match status" value="1"/>
</dbReference>
<dbReference type="InterPro" id="IPR003661">
    <property type="entry name" value="HisK_dim/P_dom"/>
</dbReference>
<dbReference type="EMBL" id="MVDD01000010">
    <property type="protein sequence ID" value="PKQ62078.1"/>
    <property type="molecule type" value="Genomic_DNA"/>
</dbReference>
<dbReference type="Gene3D" id="3.30.565.10">
    <property type="entry name" value="Histidine kinase-like ATPase, C-terminal domain"/>
    <property type="match status" value="1"/>
</dbReference>
<dbReference type="SMART" id="SM00387">
    <property type="entry name" value="HATPase_c"/>
    <property type="match status" value="1"/>
</dbReference>
<evidence type="ECO:0000256" key="2">
    <source>
        <dbReference type="ARBA" id="ARBA00012438"/>
    </source>
</evidence>
<dbReference type="SMART" id="SM00388">
    <property type="entry name" value="HisKA"/>
    <property type="match status" value="1"/>
</dbReference>
<accession>A0A2N3HVL8</accession>
<proteinExistence type="predicted"/>
<dbReference type="SUPFAM" id="SSF55874">
    <property type="entry name" value="ATPase domain of HSP90 chaperone/DNA topoisomerase II/histidine kinase"/>
    <property type="match status" value="1"/>
</dbReference>
<keyword evidence="3" id="KW-0597">Phosphoprotein</keyword>
<name>A0A2N3HVL8_9BACT</name>
<gene>
    <name evidence="6" type="ORF">BZG02_14200</name>
</gene>
<dbReference type="InterPro" id="IPR003594">
    <property type="entry name" value="HATPase_dom"/>
</dbReference>
<dbReference type="Pfam" id="PF07494">
    <property type="entry name" value="Reg_prop"/>
    <property type="match status" value="1"/>
</dbReference>
<dbReference type="Gene3D" id="1.10.287.130">
    <property type="match status" value="1"/>
</dbReference>
<protein>
    <recommendedName>
        <fullName evidence="2">histidine kinase</fullName>
        <ecNumber evidence="2">2.7.13.3</ecNumber>
    </recommendedName>
</protein>
<dbReference type="SUPFAM" id="SSF101898">
    <property type="entry name" value="NHL repeat"/>
    <property type="match status" value="1"/>
</dbReference>
<evidence type="ECO:0000313" key="7">
    <source>
        <dbReference type="Proteomes" id="UP000233535"/>
    </source>
</evidence>
<keyword evidence="4" id="KW-0472">Membrane</keyword>
<keyword evidence="4" id="KW-1133">Transmembrane helix</keyword>
<dbReference type="InterPro" id="IPR036097">
    <property type="entry name" value="HisK_dim/P_sf"/>
</dbReference>
<keyword evidence="4" id="KW-0812">Transmembrane</keyword>
<feature type="domain" description="Histidine kinase" evidence="5">
    <location>
        <begin position="796"/>
        <end position="1013"/>
    </location>
</feature>
<feature type="transmembrane region" description="Helical" evidence="4">
    <location>
        <begin position="729"/>
        <end position="750"/>
    </location>
</feature>
<dbReference type="Pfam" id="PF02518">
    <property type="entry name" value="HATPase_c"/>
    <property type="match status" value="1"/>
</dbReference>
<dbReference type="GO" id="GO:0000155">
    <property type="term" value="F:phosphorelay sensor kinase activity"/>
    <property type="evidence" value="ECO:0007669"/>
    <property type="project" value="InterPro"/>
</dbReference>